<accession>A0A9Q9CFT9</accession>
<dbReference type="Gene3D" id="3.20.20.370">
    <property type="entry name" value="Glycoside hydrolase/deacetylase"/>
    <property type="match status" value="1"/>
</dbReference>
<organism evidence="4 6">
    <name type="scientific">Turicibacter bilis</name>
    <dbReference type="NCBI Taxonomy" id="2735723"/>
    <lineage>
        <taxon>Bacteria</taxon>
        <taxon>Bacillati</taxon>
        <taxon>Bacillota</taxon>
        <taxon>Erysipelotrichia</taxon>
        <taxon>Erysipelotrichales</taxon>
        <taxon>Turicibacteraceae</taxon>
        <taxon>Turicibacter</taxon>
    </lineage>
</organism>
<feature type="domain" description="NodB homology" evidence="2">
    <location>
        <begin position="119"/>
        <end position="296"/>
    </location>
</feature>
<evidence type="ECO:0000256" key="1">
    <source>
        <dbReference type="SAM" id="Phobius"/>
    </source>
</evidence>
<dbReference type="PANTHER" id="PTHR10587">
    <property type="entry name" value="GLYCOSYL TRANSFERASE-RELATED"/>
    <property type="match status" value="1"/>
</dbReference>
<proteinExistence type="predicted"/>
<evidence type="ECO:0000259" key="2">
    <source>
        <dbReference type="PROSITE" id="PS51677"/>
    </source>
</evidence>
<dbReference type="InterPro" id="IPR002509">
    <property type="entry name" value="NODB_dom"/>
</dbReference>
<dbReference type="Proteomes" id="UP001058016">
    <property type="component" value="Chromosome"/>
</dbReference>
<dbReference type="CDD" id="cd10950">
    <property type="entry name" value="CE4_BsYlxY_like"/>
    <property type="match status" value="1"/>
</dbReference>
<dbReference type="InterPro" id="IPR011330">
    <property type="entry name" value="Glyco_hydro/deAcase_b/a-brl"/>
</dbReference>
<protein>
    <submittedName>
        <fullName evidence="4">Polysaccharide deacetylase family protein</fullName>
    </submittedName>
</protein>
<dbReference type="EMBL" id="CP071249">
    <property type="protein sequence ID" value="UUF06539.1"/>
    <property type="molecule type" value="Genomic_DNA"/>
</dbReference>
<dbReference type="PROSITE" id="PS51677">
    <property type="entry name" value="NODB"/>
    <property type="match status" value="1"/>
</dbReference>
<dbReference type="RefSeq" id="WP_055244906.1">
    <property type="nucleotide sequence ID" value="NZ_CP071249.1"/>
</dbReference>
<evidence type="ECO:0000313" key="6">
    <source>
        <dbReference type="Proteomes" id="UP001058072"/>
    </source>
</evidence>
<dbReference type="PANTHER" id="PTHR10587:SF80">
    <property type="entry name" value="CHITOOLIGOSACCHARIDE DEACETYLASE"/>
    <property type="match status" value="1"/>
</dbReference>
<sequence>MKQKIGAVLGIVAYVTLLIGVNFYHKAYSVSNMNDEIHLKLVEYMETHRFEAVEPRIDSVWDFVPGLVGAEVDYELSYNKMLLNGEFDPSLIVCKKIDYKQDPEQFRERPIYKGNEEGQYVSLLINVAWGEEELDKMMTILDRLGVRATFFFEGRYAENHKNQVLKLYNDGHLIGNHSYSHPSRWGGFTYDQYVEEIKKTNDVLSSIINEPIIYFAPPAGEFNDRTLKAAYDQGMYSIMWTADTIDWMGGSADVLISRVMKKLEPGALILMHPKPETVIALEPMINQLKEKGYQFKTVDEIVQGTRPECS</sequence>
<dbReference type="EMBL" id="CP071250">
    <property type="protein sequence ID" value="UUF07790.1"/>
    <property type="molecule type" value="Genomic_DNA"/>
</dbReference>
<dbReference type="SUPFAM" id="SSF88713">
    <property type="entry name" value="Glycoside hydrolase/deacetylase"/>
    <property type="match status" value="1"/>
</dbReference>
<dbReference type="Proteomes" id="UP001058072">
    <property type="component" value="Chromosome"/>
</dbReference>
<dbReference type="InterPro" id="IPR050248">
    <property type="entry name" value="Polysacc_deacetylase_ArnD"/>
</dbReference>
<evidence type="ECO:0000313" key="3">
    <source>
        <dbReference type="EMBL" id="UUF06539.1"/>
    </source>
</evidence>
<keyword evidence="5" id="KW-1185">Reference proteome</keyword>
<feature type="transmembrane region" description="Helical" evidence="1">
    <location>
        <begin position="7"/>
        <end position="25"/>
    </location>
</feature>
<dbReference type="AlphaFoldDB" id="A0A9Q9CFT9"/>
<dbReference type="Pfam" id="PF01522">
    <property type="entry name" value="Polysacc_deac_1"/>
    <property type="match status" value="1"/>
</dbReference>
<keyword evidence="1" id="KW-0472">Membrane</keyword>
<evidence type="ECO:0000313" key="5">
    <source>
        <dbReference type="Proteomes" id="UP001058016"/>
    </source>
</evidence>
<gene>
    <name evidence="3" type="ORF">J0J69_02840</name>
    <name evidence="4" type="ORF">J0J70_09185</name>
</gene>
<reference evidence="4 5" key="1">
    <citation type="submission" date="2021-03" db="EMBL/GenBank/DDBJ databases">
        <title>Comparative Genomics and Metabolomics in the genus Turicibacter.</title>
        <authorList>
            <person name="Maki J."/>
            <person name="Looft T."/>
        </authorList>
    </citation>
    <scope>NUCLEOTIDE SEQUENCE</scope>
    <source>
        <strain evidence="4">ISU324</strain>
        <strain evidence="3 5">MMM721</strain>
    </source>
</reference>
<dbReference type="GO" id="GO:0016810">
    <property type="term" value="F:hydrolase activity, acting on carbon-nitrogen (but not peptide) bonds"/>
    <property type="evidence" value="ECO:0007669"/>
    <property type="project" value="InterPro"/>
</dbReference>
<dbReference type="GO" id="GO:0016020">
    <property type="term" value="C:membrane"/>
    <property type="evidence" value="ECO:0007669"/>
    <property type="project" value="TreeGrafter"/>
</dbReference>
<dbReference type="GO" id="GO:0005975">
    <property type="term" value="P:carbohydrate metabolic process"/>
    <property type="evidence" value="ECO:0007669"/>
    <property type="project" value="InterPro"/>
</dbReference>
<name>A0A9Q9CFT9_9FIRM</name>
<keyword evidence="1" id="KW-0812">Transmembrane</keyword>
<evidence type="ECO:0000313" key="4">
    <source>
        <dbReference type="EMBL" id="UUF07790.1"/>
    </source>
</evidence>
<keyword evidence="1" id="KW-1133">Transmembrane helix</keyword>